<protein>
    <submittedName>
        <fullName evidence="1">Major tail protein</fullName>
    </submittedName>
</protein>
<name>A0AAE7F823_9CAUD</name>
<accession>A0AAE7F823</accession>
<keyword evidence="2" id="KW-1185">Reference proteome</keyword>
<evidence type="ECO:0000313" key="2">
    <source>
        <dbReference type="Proteomes" id="UP000821895"/>
    </source>
</evidence>
<dbReference type="GeneID" id="77951805"/>
<gene>
    <name evidence="1" type="primary">49</name>
    <name evidence="1" type="ORF">SEA_CLAWZ_49</name>
</gene>
<reference evidence="1" key="1">
    <citation type="submission" date="2020-05" db="EMBL/GenBank/DDBJ databases">
        <authorList>
            <person name="Conneilly E.M."/>
            <person name="Corace M.L."/>
            <person name="Daly D."/>
            <person name="Dejene M.A."/>
            <person name="Deng Y."/>
            <person name="Kelly J.M."/>
            <person name="Masiello C.S."/>
            <person name="McDonough D."/>
            <person name="Musser E."/>
            <person name="Pecorale A.L."/>
            <person name="Ray R.F."/>
            <person name="Regan I.M."/>
            <person name="Shedd N.A."/>
            <person name="Tatone J.R."/>
            <person name="Tocci C.W."/>
            <person name="Zarate C.M."/>
            <person name="Whitefleet-Smith J.L."/>
            <person name="Garlena R.A."/>
            <person name="Russell D.A."/>
            <person name="Pope W.H."/>
            <person name="Jacobs-Sera D."/>
            <person name="Hatfull G.F."/>
        </authorList>
    </citation>
    <scope>NUCLEOTIDE SEQUENCE</scope>
</reference>
<dbReference type="Proteomes" id="UP000821895">
    <property type="component" value="Segment"/>
</dbReference>
<dbReference type="KEGG" id="vg:77951805"/>
<evidence type="ECO:0000313" key="1">
    <source>
        <dbReference type="EMBL" id="QKY79961.1"/>
    </source>
</evidence>
<proteinExistence type="predicted"/>
<sequence length="250" mass="27035">MGMKVVRGKRLRATRVDRCGLPLAGQAAQLVTKGFISVKYTQEMKDADDLEQTNADGENCVVDRTAPQIKWATVEAQLCDVDPELLNMLTGLPMVLDYANKPNGFRINDTVQVDEGVALELWSGTAGDDCDEPEDDSILEADTSLMEYGYWLAPAVVEGVIGDIEIGASVTTFTITGRAVSAPRWGRGPYDVIHQDAKGTPGRLLTPLRKKEFIHVEKTLVAPPPVVAGAQPLTLPTPYFGPITPTDPEG</sequence>
<dbReference type="RefSeq" id="YP_010675478.1">
    <property type="nucleotide sequence ID" value="NC_071004.1"/>
</dbReference>
<dbReference type="EMBL" id="MT498058">
    <property type="protein sequence ID" value="QKY79961.1"/>
    <property type="molecule type" value="Genomic_DNA"/>
</dbReference>
<organism evidence="1 2">
    <name type="scientific">Gordonia phage Clawz</name>
    <dbReference type="NCBI Taxonomy" id="2743910"/>
    <lineage>
        <taxon>Viruses</taxon>
        <taxon>Duplodnaviria</taxon>
        <taxon>Heunggongvirae</taxon>
        <taxon>Uroviricota</taxon>
        <taxon>Caudoviricetes</taxon>
        <taxon>Clawzvirus</taxon>
        <taxon>Clawzvirus clawz</taxon>
    </lineage>
</organism>